<dbReference type="RefSeq" id="WP_210227166.1">
    <property type="nucleotide sequence ID" value="NZ_CP072800.1"/>
</dbReference>
<dbReference type="EMBL" id="CP072800">
    <property type="protein sequence ID" value="QTR50151.1"/>
    <property type="molecule type" value="Genomic_DNA"/>
</dbReference>
<sequence length="167" mass="18046">MHTVKLDSLTLPEGTGLRVTSNQQAGEASSHFAEMPDGGFKRVDFSAECPKQDAAKVFAAVKKFNEKLTDSDVFEQGERKVSPDFVSPLLEDEAKSAATTAEEEKPWASRDAIKDVSKEAVGNGAWLWPEQNTSTDGRFMAALPLASTAVTLYVNGNAIPKPSWANN</sequence>
<reference evidence="1 2" key="1">
    <citation type="submission" date="2021-04" db="EMBL/GenBank/DDBJ databases">
        <title>Genomics, taxonomy and metabolism of representatives of sulfur bacteria of the genus Thiothrix: Thiothrix fructosivorans QT, Thiothrix unzii A1T and three new species, Thiothrix subterranea sp. nov., Thiothrix litoralis sp. nov. and 'Candidatus Thiothrix anitrata' sp. nov.</title>
        <authorList>
            <person name="Ravin N.V."/>
            <person name="Smolyakov D."/>
            <person name="Rudenko T.S."/>
            <person name="Mardanov A.V."/>
            <person name="Beletsky A.V."/>
            <person name="Markov N.D."/>
            <person name="Fomenkov A.I."/>
            <person name="Roberts R.J."/>
            <person name="Karnachuk O.V."/>
            <person name="Novikov A."/>
            <person name="Grabovich M.Y."/>
        </authorList>
    </citation>
    <scope>NUCLEOTIDE SEQUENCE [LARGE SCALE GENOMIC DNA]</scope>
    <source>
        <strain evidence="1 2">A52</strain>
    </source>
</reference>
<organism evidence="1 2">
    <name type="scientific">Candidatus Thiothrix anitrata</name>
    <dbReference type="NCBI Taxonomy" id="2823902"/>
    <lineage>
        <taxon>Bacteria</taxon>
        <taxon>Pseudomonadati</taxon>
        <taxon>Pseudomonadota</taxon>
        <taxon>Gammaproteobacteria</taxon>
        <taxon>Thiotrichales</taxon>
        <taxon>Thiotrichaceae</taxon>
        <taxon>Thiothrix</taxon>
    </lineage>
</organism>
<keyword evidence="2" id="KW-1185">Reference proteome</keyword>
<proteinExistence type="predicted"/>
<accession>A0ABX7X302</accession>
<evidence type="ECO:0000313" key="2">
    <source>
        <dbReference type="Proteomes" id="UP000672027"/>
    </source>
</evidence>
<name>A0ABX7X302_9GAMM</name>
<gene>
    <name evidence="1" type="ORF">J8380_00765</name>
</gene>
<evidence type="ECO:0000313" key="1">
    <source>
        <dbReference type="EMBL" id="QTR50151.1"/>
    </source>
</evidence>
<protein>
    <submittedName>
        <fullName evidence="1">Uncharacterized protein</fullName>
    </submittedName>
</protein>
<dbReference type="Proteomes" id="UP000672027">
    <property type="component" value="Chromosome"/>
</dbReference>